<evidence type="ECO:0000259" key="2">
    <source>
        <dbReference type="Pfam" id="PF04083"/>
    </source>
</evidence>
<sequence length="405" mass="46594">MPTSQDVKTKALYIFKWVFIPICLWYAIVSHIESAELPPAIHSNFKQDLFDRGIKFEEYQVTTDDGYILSLYRIPGSGPPVLLVHGLSNSANCFILNQCATPPAFFLSENGYDVWLGNMRGSHLSRGHTHLDSSSEEYWDWTMIELLRYDLISFVKLIKKQTNYEKVALLGHSQGGSVILWALTLYPEIYDPHVSLGVLLASPGTYINTKSSYIIFLQSDFFHFLCKIFGLNVISDWTDDLFLAKFIIKWPRLAKWICQDMLDMDFNNGTTEDLSIYVHRMRGGTSFKNIEFWTYIVRSKEKSALMYDYGKEVNLKRYNSTIPPRMDFSKVITKLAIFGGELDYAHTTSDSRILKESLNPEAVVFYNDSYHEDHGGFIFGCTMTYYDDLLKVLGKNLLYKTLNVP</sequence>
<dbReference type="OrthoDB" id="9974421at2759"/>
<keyword evidence="4" id="KW-1185">Reference proteome</keyword>
<keyword evidence="1" id="KW-0472">Membrane</keyword>
<dbReference type="PANTHER" id="PTHR11005">
    <property type="entry name" value="LYSOSOMAL ACID LIPASE-RELATED"/>
    <property type="match status" value="1"/>
</dbReference>
<feature type="domain" description="Partial AB-hydrolase lipase" evidence="2">
    <location>
        <begin position="52"/>
        <end position="97"/>
    </location>
</feature>
<reference evidence="3 4" key="1">
    <citation type="submission" date="2016-11" db="EMBL/GenBank/DDBJ databases">
        <title>The macronuclear genome of Stentor coeruleus: a giant cell with tiny introns.</title>
        <authorList>
            <person name="Slabodnick M."/>
            <person name="Ruby J.G."/>
            <person name="Reiff S.B."/>
            <person name="Swart E.C."/>
            <person name="Gosai S."/>
            <person name="Prabakaran S."/>
            <person name="Witkowska E."/>
            <person name="Larue G.E."/>
            <person name="Fisher S."/>
            <person name="Freeman R.M."/>
            <person name="Gunawardena J."/>
            <person name="Chu W."/>
            <person name="Stover N.A."/>
            <person name="Gregory B.D."/>
            <person name="Nowacki M."/>
            <person name="Derisi J."/>
            <person name="Roy S.W."/>
            <person name="Marshall W.F."/>
            <person name="Sood P."/>
        </authorList>
    </citation>
    <scope>NUCLEOTIDE SEQUENCE [LARGE SCALE GENOMIC DNA]</scope>
    <source>
        <strain evidence="3">WM001</strain>
    </source>
</reference>
<dbReference type="GO" id="GO:0006629">
    <property type="term" value="P:lipid metabolic process"/>
    <property type="evidence" value="ECO:0007669"/>
    <property type="project" value="InterPro"/>
</dbReference>
<dbReference type="EMBL" id="MPUH01001078">
    <property type="protein sequence ID" value="OMJ70540.1"/>
    <property type="molecule type" value="Genomic_DNA"/>
</dbReference>
<dbReference type="InterPro" id="IPR006693">
    <property type="entry name" value="AB_hydrolase_lipase"/>
</dbReference>
<dbReference type="Pfam" id="PF04083">
    <property type="entry name" value="Abhydro_lipase"/>
    <property type="match status" value="1"/>
</dbReference>
<evidence type="ECO:0000313" key="3">
    <source>
        <dbReference type="EMBL" id="OMJ70540.1"/>
    </source>
</evidence>
<gene>
    <name evidence="3" type="ORF">SteCoe_31472</name>
</gene>
<accession>A0A1R2B1P7</accession>
<dbReference type="Proteomes" id="UP000187209">
    <property type="component" value="Unassembled WGS sequence"/>
</dbReference>
<dbReference type="Gene3D" id="3.40.50.1820">
    <property type="entry name" value="alpha/beta hydrolase"/>
    <property type="match status" value="1"/>
</dbReference>
<protein>
    <recommendedName>
        <fullName evidence="2">Partial AB-hydrolase lipase domain-containing protein</fullName>
    </recommendedName>
</protein>
<keyword evidence="1" id="KW-1133">Transmembrane helix</keyword>
<organism evidence="3 4">
    <name type="scientific">Stentor coeruleus</name>
    <dbReference type="NCBI Taxonomy" id="5963"/>
    <lineage>
        <taxon>Eukaryota</taxon>
        <taxon>Sar</taxon>
        <taxon>Alveolata</taxon>
        <taxon>Ciliophora</taxon>
        <taxon>Postciliodesmatophora</taxon>
        <taxon>Heterotrichea</taxon>
        <taxon>Heterotrichida</taxon>
        <taxon>Stentoridae</taxon>
        <taxon>Stentor</taxon>
    </lineage>
</organism>
<proteinExistence type="predicted"/>
<keyword evidence="1" id="KW-0812">Transmembrane</keyword>
<name>A0A1R2B1P7_9CILI</name>
<evidence type="ECO:0000313" key="4">
    <source>
        <dbReference type="Proteomes" id="UP000187209"/>
    </source>
</evidence>
<dbReference type="InterPro" id="IPR029058">
    <property type="entry name" value="AB_hydrolase_fold"/>
</dbReference>
<comment type="caution">
    <text evidence="3">The sequence shown here is derived from an EMBL/GenBank/DDBJ whole genome shotgun (WGS) entry which is preliminary data.</text>
</comment>
<dbReference type="AlphaFoldDB" id="A0A1R2B1P7"/>
<evidence type="ECO:0000256" key="1">
    <source>
        <dbReference type="SAM" id="Phobius"/>
    </source>
</evidence>
<feature type="transmembrane region" description="Helical" evidence="1">
    <location>
        <begin position="12"/>
        <end position="29"/>
    </location>
</feature>
<dbReference type="SUPFAM" id="SSF53474">
    <property type="entry name" value="alpha/beta-Hydrolases"/>
    <property type="match status" value="1"/>
</dbReference>